<evidence type="ECO:0000313" key="2">
    <source>
        <dbReference type="Proteomes" id="UP001176806"/>
    </source>
</evidence>
<name>A0ABT8WMQ3_9FLAO</name>
<evidence type="ECO:0000313" key="1">
    <source>
        <dbReference type="EMBL" id="MDO5974408.1"/>
    </source>
</evidence>
<gene>
    <name evidence="1" type="ORF">Q4Q40_09450</name>
</gene>
<protein>
    <recommendedName>
        <fullName evidence="3">Cytochrome c domain-containing protein</fullName>
    </recommendedName>
</protein>
<accession>A0ABT8WMQ3</accession>
<keyword evidence="2" id="KW-1185">Reference proteome</keyword>
<comment type="caution">
    <text evidence="1">The sequence shown here is derived from an EMBL/GenBank/DDBJ whole genome shotgun (WGS) entry which is preliminary data.</text>
</comment>
<sequence>MIFSIFSCHNDDSDDNNSESEKSNLKSFLSEIRPVYFNNLNFESSEVENAMPVFFNNLRLTYNDLEKQFNEGKFTTNFDLNQMRRAQMYYSFYITGVVGAYLEGTIDFKSITGDVKQGIYSGVNVDNPDFIQKEIKALMDRATEVAEKAVNIAGYNDLTYGFYAIIKQVQQRASNNNINNAENHDLIIDYTQQVLKDYTLVPVWNLLAPQVAMSNYKDPLNTFDNPNLNLLLKQINERLGPDAVPSLGGQTTEIIGPLYRMDLNIKKIDWLFKSNPILSQDQINELKEYLDVTDVAANSIEVSRASVLEVWKDNKTYYERKDKISAIKEYWEAARQGKKAERPELESFIDSKNFKKAYQCFACHQLTNQ</sequence>
<dbReference type="EMBL" id="JAUOEL010000003">
    <property type="protein sequence ID" value="MDO5974408.1"/>
    <property type="molecule type" value="Genomic_DNA"/>
</dbReference>
<evidence type="ECO:0008006" key="3">
    <source>
        <dbReference type="Google" id="ProtNLM"/>
    </source>
</evidence>
<dbReference type="Proteomes" id="UP001176806">
    <property type="component" value="Unassembled WGS sequence"/>
</dbReference>
<reference evidence="1" key="1">
    <citation type="submission" date="2023-07" db="EMBL/GenBank/DDBJ databases">
        <title>Two novel species in the genus Flavivirga.</title>
        <authorList>
            <person name="Kwon K."/>
        </authorList>
    </citation>
    <scope>NUCLEOTIDE SEQUENCE</scope>
    <source>
        <strain evidence="1">KACC 14158</strain>
    </source>
</reference>
<organism evidence="1 2">
    <name type="scientific">Flavivirga jejuensis</name>
    <dbReference type="NCBI Taxonomy" id="870487"/>
    <lineage>
        <taxon>Bacteria</taxon>
        <taxon>Pseudomonadati</taxon>
        <taxon>Bacteroidota</taxon>
        <taxon>Flavobacteriia</taxon>
        <taxon>Flavobacteriales</taxon>
        <taxon>Flavobacteriaceae</taxon>
        <taxon>Flavivirga</taxon>
    </lineage>
</organism>
<proteinExistence type="predicted"/>